<feature type="compositionally biased region" description="Basic and acidic residues" evidence="6">
    <location>
        <begin position="116"/>
        <end position="131"/>
    </location>
</feature>
<feature type="compositionally biased region" description="Low complexity" evidence="6">
    <location>
        <begin position="15"/>
        <end position="27"/>
    </location>
</feature>
<feature type="region of interest" description="Disordered" evidence="6">
    <location>
        <begin position="1"/>
        <end position="142"/>
    </location>
</feature>
<dbReference type="OrthoDB" id="3370at2759"/>
<name>A0A6A6TCW5_9PLEO</name>
<dbReference type="GO" id="GO:0003724">
    <property type="term" value="F:RNA helicase activity"/>
    <property type="evidence" value="ECO:0007669"/>
    <property type="project" value="UniProtKB-EC"/>
</dbReference>
<dbReference type="GO" id="GO:0016787">
    <property type="term" value="F:hydrolase activity"/>
    <property type="evidence" value="ECO:0007669"/>
    <property type="project" value="UniProtKB-KW"/>
</dbReference>
<dbReference type="Pfam" id="PF00270">
    <property type="entry name" value="DEAD"/>
    <property type="match status" value="2"/>
</dbReference>
<keyword evidence="3 5" id="KW-0067">ATP-binding</keyword>
<dbReference type="PANTHER" id="PTHR24031">
    <property type="entry name" value="RNA HELICASE"/>
    <property type="match status" value="1"/>
</dbReference>
<protein>
    <recommendedName>
        <fullName evidence="5">ATP-dependent RNA helicase</fullName>
        <ecNumber evidence="5">3.6.4.13</ecNumber>
    </recommendedName>
</protein>
<dbReference type="GO" id="GO:0005524">
    <property type="term" value="F:ATP binding"/>
    <property type="evidence" value="ECO:0007669"/>
    <property type="project" value="UniProtKB-UniRule"/>
</dbReference>
<dbReference type="EC" id="3.6.4.13" evidence="5"/>
<evidence type="ECO:0000259" key="8">
    <source>
        <dbReference type="PROSITE" id="PS51194"/>
    </source>
</evidence>
<comment type="similarity">
    <text evidence="5">Belongs to the DEAD box helicase family.</text>
</comment>
<dbReference type="SMART" id="SM00487">
    <property type="entry name" value="DEXDc"/>
    <property type="match status" value="1"/>
</dbReference>
<sequence>MAGQLYARWAPPKPATASKPPNTAPSPRTAPGREQVPPQKPKTKKLGKGKSESKSVGQTRCDDYTAENDRERSQAPAAESRKNPKKRKRDTGVHERDETDETEEATPKKFRGVLSKFEKSSKRPEAAREDADSNQEQNTEPAEELHADLVPLPQPAPVPDAAFEPTFSTLPRWLAEPITVDSSKTVPFTELGVHDNFIKKLAKRGYEDALAVQSVLLPMLHPGYQQHLGDLCVSARTGSGKTLAYLLPIIEALKDQVVTTLSAIIVVPTRQLVDQALREAEDLCVGTKLKVGTALGNVPFTTEQKQLVKLRPHYDPTRAKELHQKASEQLLTGFTEGGIYDDLSSMPIDHIPQYESGVDVLICTPGRLVEHIESTTGFLLRSVRWLVIDEADQLLTQNFQSWATVLIDALHGETPAELMAAHERLRAKRKYSPWSNALPQRQIFKIVLSATMKKDLTKLGLLKFRRPKLVVVEEKDQGQRKITDGDIFELPSTLHEAAVAVGDGSNKPLYLLFLLLRHVFNTNPSESGKPSEEEVPTSPQHSDTDSDSSSIASETSPPPPSLASNPNRVLIFTKSNESASRLSHLLTRLEPSLTPYTSTMTPSSTAKQTAKLLRAFASGKTKLLIASDAASRGLDIPDISHVVNYDIPSSVTSYVHRVGRSARAGKEGQAVTLVTKTEARWFWHEIARGESVRRGNRKVARTELRERDVRWDRKRTYREALKELQGAVEGTGEQ</sequence>
<dbReference type="CDD" id="cd18787">
    <property type="entry name" value="SF2_C_DEAD"/>
    <property type="match status" value="1"/>
</dbReference>
<dbReference type="InterPro" id="IPR014001">
    <property type="entry name" value="Helicase_ATP-bd"/>
</dbReference>
<evidence type="ECO:0000256" key="4">
    <source>
        <dbReference type="ARBA" id="ARBA00022884"/>
    </source>
</evidence>
<dbReference type="SMART" id="SM00490">
    <property type="entry name" value="HELICc"/>
    <property type="match status" value="1"/>
</dbReference>
<comment type="catalytic activity">
    <reaction evidence="5">
        <text>ATP + H2O = ADP + phosphate + H(+)</text>
        <dbReference type="Rhea" id="RHEA:13065"/>
        <dbReference type="ChEBI" id="CHEBI:15377"/>
        <dbReference type="ChEBI" id="CHEBI:15378"/>
        <dbReference type="ChEBI" id="CHEBI:30616"/>
        <dbReference type="ChEBI" id="CHEBI:43474"/>
        <dbReference type="ChEBI" id="CHEBI:456216"/>
        <dbReference type="EC" id="3.6.4.13"/>
    </reaction>
</comment>
<comment type="function">
    <text evidence="5">RNA helicase.</text>
</comment>
<keyword evidence="4 5" id="KW-0694">RNA-binding</keyword>
<dbReference type="SUPFAM" id="SSF52540">
    <property type="entry name" value="P-loop containing nucleoside triphosphate hydrolases"/>
    <property type="match status" value="1"/>
</dbReference>
<evidence type="ECO:0000256" key="3">
    <source>
        <dbReference type="ARBA" id="ARBA00022840"/>
    </source>
</evidence>
<keyword evidence="1 5" id="KW-0547">Nucleotide-binding</keyword>
<gene>
    <name evidence="9" type="ORF">K491DRAFT_654466</name>
</gene>
<dbReference type="Gene3D" id="3.40.50.300">
    <property type="entry name" value="P-loop containing nucleotide triphosphate hydrolases"/>
    <property type="match status" value="2"/>
</dbReference>
<accession>A0A6A6TCW5</accession>
<evidence type="ECO:0000256" key="6">
    <source>
        <dbReference type="SAM" id="MobiDB-lite"/>
    </source>
</evidence>
<dbReference type="GO" id="GO:0003723">
    <property type="term" value="F:RNA binding"/>
    <property type="evidence" value="ECO:0007669"/>
    <property type="project" value="UniProtKB-UniRule"/>
</dbReference>
<dbReference type="InterPro" id="IPR027417">
    <property type="entry name" value="P-loop_NTPase"/>
</dbReference>
<evidence type="ECO:0000256" key="1">
    <source>
        <dbReference type="ARBA" id="ARBA00022741"/>
    </source>
</evidence>
<reference evidence="9" key="1">
    <citation type="journal article" date="2020" name="Stud. Mycol.">
        <title>101 Dothideomycetes genomes: a test case for predicting lifestyles and emergence of pathogens.</title>
        <authorList>
            <person name="Haridas S."/>
            <person name="Albert R."/>
            <person name="Binder M."/>
            <person name="Bloem J."/>
            <person name="Labutti K."/>
            <person name="Salamov A."/>
            <person name="Andreopoulos B."/>
            <person name="Baker S."/>
            <person name="Barry K."/>
            <person name="Bills G."/>
            <person name="Bluhm B."/>
            <person name="Cannon C."/>
            <person name="Castanera R."/>
            <person name="Culley D."/>
            <person name="Daum C."/>
            <person name="Ezra D."/>
            <person name="Gonzalez J."/>
            <person name="Henrissat B."/>
            <person name="Kuo A."/>
            <person name="Liang C."/>
            <person name="Lipzen A."/>
            <person name="Lutzoni F."/>
            <person name="Magnuson J."/>
            <person name="Mondo S."/>
            <person name="Nolan M."/>
            <person name="Ohm R."/>
            <person name="Pangilinan J."/>
            <person name="Park H.-J."/>
            <person name="Ramirez L."/>
            <person name="Alfaro M."/>
            <person name="Sun H."/>
            <person name="Tritt A."/>
            <person name="Yoshinaga Y."/>
            <person name="Zwiers L.-H."/>
            <person name="Turgeon B."/>
            <person name="Goodwin S."/>
            <person name="Spatafora J."/>
            <person name="Crous P."/>
            <person name="Grigoriev I."/>
        </authorList>
    </citation>
    <scope>NUCLEOTIDE SEQUENCE</scope>
    <source>
        <strain evidence="9">CBS 122681</strain>
    </source>
</reference>
<evidence type="ECO:0000313" key="10">
    <source>
        <dbReference type="Proteomes" id="UP000799324"/>
    </source>
</evidence>
<dbReference type="InterPro" id="IPR011545">
    <property type="entry name" value="DEAD/DEAH_box_helicase_dom"/>
</dbReference>
<evidence type="ECO:0000256" key="5">
    <source>
        <dbReference type="RuleBase" id="RU365068"/>
    </source>
</evidence>
<dbReference type="Proteomes" id="UP000799324">
    <property type="component" value="Unassembled WGS sequence"/>
</dbReference>
<feature type="domain" description="Helicase C-terminal" evidence="8">
    <location>
        <begin position="543"/>
        <end position="710"/>
    </location>
</feature>
<keyword evidence="5" id="KW-0347">Helicase</keyword>
<feature type="compositionally biased region" description="Low complexity" evidence="6">
    <location>
        <begin position="536"/>
        <end position="555"/>
    </location>
</feature>
<keyword evidence="2 5" id="KW-0378">Hydrolase</keyword>
<comment type="domain">
    <text evidence="5">The Q motif is unique to and characteristic of the DEAD box family of RNA helicases and controls ATP binding and hydrolysis.</text>
</comment>
<dbReference type="Pfam" id="PF00271">
    <property type="entry name" value="Helicase_C"/>
    <property type="match status" value="1"/>
</dbReference>
<proteinExistence type="inferred from homology"/>
<evidence type="ECO:0000313" key="9">
    <source>
        <dbReference type="EMBL" id="KAF2657650.1"/>
    </source>
</evidence>
<dbReference type="EMBL" id="MU004323">
    <property type="protein sequence ID" value="KAF2657650.1"/>
    <property type="molecule type" value="Genomic_DNA"/>
</dbReference>
<evidence type="ECO:0000259" key="7">
    <source>
        <dbReference type="PROSITE" id="PS51192"/>
    </source>
</evidence>
<dbReference type="AlphaFoldDB" id="A0A6A6TCW5"/>
<dbReference type="InterPro" id="IPR001650">
    <property type="entry name" value="Helicase_C-like"/>
</dbReference>
<keyword evidence="10" id="KW-1185">Reference proteome</keyword>
<feature type="domain" description="Helicase ATP-binding" evidence="7">
    <location>
        <begin position="222"/>
        <end position="470"/>
    </location>
</feature>
<dbReference type="PROSITE" id="PS51192">
    <property type="entry name" value="HELICASE_ATP_BIND_1"/>
    <property type="match status" value="1"/>
</dbReference>
<feature type="compositionally biased region" description="Basic and acidic residues" evidence="6">
    <location>
        <begin position="60"/>
        <end position="73"/>
    </location>
</feature>
<organism evidence="9 10">
    <name type="scientific">Lophiostoma macrostomum CBS 122681</name>
    <dbReference type="NCBI Taxonomy" id="1314788"/>
    <lineage>
        <taxon>Eukaryota</taxon>
        <taxon>Fungi</taxon>
        <taxon>Dikarya</taxon>
        <taxon>Ascomycota</taxon>
        <taxon>Pezizomycotina</taxon>
        <taxon>Dothideomycetes</taxon>
        <taxon>Pleosporomycetidae</taxon>
        <taxon>Pleosporales</taxon>
        <taxon>Lophiostomataceae</taxon>
        <taxon>Lophiostoma</taxon>
    </lineage>
</organism>
<feature type="region of interest" description="Disordered" evidence="6">
    <location>
        <begin position="524"/>
        <end position="566"/>
    </location>
</feature>
<evidence type="ECO:0000256" key="2">
    <source>
        <dbReference type="ARBA" id="ARBA00022801"/>
    </source>
</evidence>
<dbReference type="PROSITE" id="PS51194">
    <property type="entry name" value="HELICASE_CTER"/>
    <property type="match status" value="1"/>
</dbReference>
<dbReference type="CDD" id="cd17956">
    <property type="entry name" value="DEADc_DDX51"/>
    <property type="match status" value="1"/>
</dbReference>